<gene>
    <name evidence="2" type="ORF">HKN21_10595</name>
</gene>
<dbReference type="EMBL" id="JABDJR010000426">
    <property type="protein sequence ID" value="NNF07197.1"/>
    <property type="molecule type" value="Genomic_DNA"/>
</dbReference>
<evidence type="ECO:0000313" key="2">
    <source>
        <dbReference type="EMBL" id="NNF07197.1"/>
    </source>
</evidence>
<comment type="caution">
    <text evidence="2">The sequence shown here is derived from an EMBL/GenBank/DDBJ whole genome shotgun (WGS) entry which is preliminary data.</text>
</comment>
<accession>A0A7Y2EA04</accession>
<dbReference type="InterPro" id="IPR002645">
    <property type="entry name" value="STAS_dom"/>
</dbReference>
<protein>
    <recommendedName>
        <fullName evidence="1">STAS domain-containing protein</fullName>
    </recommendedName>
</protein>
<evidence type="ECO:0000313" key="3">
    <source>
        <dbReference type="Proteomes" id="UP000547674"/>
    </source>
</evidence>
<dbReference type="PROSITE" id="PS50801">
    <property type="entry name" value="STAS"/>
    <property type="match status" value="1"/>
</dbReference>
<feature type="domain" description="STAS" evidence="1">
    <location>
        <begin position="45"/>
        <end position="75"/>
    </location>
</feature>
<sequence length="75" mass="8019">MNISIRTVSGTALVVISRALVGSRESIDAIQRVERELIERPETQVVLNLAAVPQINSTGLGMLIALAQKTVRHGG</sequence>
<dbReference type="AlphaFoldDB" id="A0A7Y2EA04"/>
<proteinExistence type="predicted"/>
<dbReference type="Pfam" id="PF01740">
    <property type="entry name" value="STAS"/>
    <property type="match status" value="1"/>
</dbReference>
<organism evidence="2 3">
    <name type="scientific">Eiseniibacteriota bacterium</name>
    <dbReference type="NCBI Taxonomy" id="2212470"/>
    <lineage>
        <taxon>Bacteria</taxon>
        <taxon>Candidatus Eiseniibacteriota</taxon>
    </lineage>
</organism>
<name>A0A7Y2EA04_UNCEI</name>
<dbReference type="Gene3D" id="3.30.750.24">
    <property type="entry name" value="STAS domain"/>
    <property type="match status" value="1"/>
</dbReference>
<dbReference type="InterPro" id="IPR036513">
    <property type="entry name" value="STAS_dom_sf"/>
</dbReference>
<reference evidence="2 3" key="1">
    <citation type="submission" date="2020-03" db="EMBL/GenBank/DDBJ databases">
        <title>Metabolic flexibility allows generalist bacteria to become dominant in a frequently disturbed ecosystem.</title>
        <authorList>
            <person name="Chen Y.-J."/>
            <person name="Leung P.M."/>
            <person name="Bay S.K."/>
            <person name="Hugenholtz P."/>
            <person name="Kessler A.J."/>
            <person name="Shelley G."/>
            <person name="Waite D.W."/>
            <person name="Cook P.L."/>
            <person name="Greening C."/>
        </authorList>
    </citation>
    <scope>NUCLEOTIDE SEQUENCE [LARGE SCALE GENOMIC DNA]</scope>
    <source>
        <strain evidence="2">SS_bin_28</strain>
    </source>
</reference>
<dbReference type="Proteomes" id="UP000547674">
    <property type="component" value="Unassembled WGS sequence"/>
</dbReference>
<evidence type="ECO:0000259" key="1">
    <source>
        <dbReference type="PROSITE" id="PS50801"/>
    </source>
</evidence>
<dbReference type="SUPFAM" id="SSF52091">
    <property type="entry name" value="SpoIIaa-like"/>
    <property type="match status" value="1"/>
</dbReference>